<evidence type="ECO:0000313" key="1">
    <source>
        <dbReference type="Proteomes" id="UP000887574"/>
    </source>
</evidence>
<proteinExistence type="predicted"/>
<reference evidence="2" key="1">
    <citation type="submission" date="2022-11" db="UniProtKB">
        <authorList>
            <consortium name="WormBaseParasite"/>
        </authorList>
    </citation>
    <scope>IDENTIFICATION</scope>
</reference>
<protein>
    <submittedName>
        <fullName evidence="2">FLYWCH-type domain-containing protein</fullName>
    </submittedName>
</protein>
<dbReference type="WBParaSite" id="jg3025">
    <property type="protein sequence ID" value="jg3025"/>
    <property type="gene ID" value="jg3025"/>
</dbReference>
<dbReference type="AlphaFoldDB" id="A0A915E5E4"/>
<organism evidence="1 2">
    <name type="scientific">Ditylenchus dipsaci</name>
    <dbReference type="NCBI Taxonomy" id="166011"/>
    <lineage>
        <taxon>Eukaryota</taxon>
        <taxon>Metazoa</taxon>
        <taxon>Ecdysozoa</taxon>
        <taxon>Nematoda</taxon>
        <taxon>Chromadorea</taxon>
        <taxon>Rhabditida</taxon>
        <taxon>Tylenchina</taxon>
        <taxon>Tylenchomorpha</taxon>
        <taxon>Sphaerularioidea</taxon>
        <taxon>Anguinidae</taxon>
        <taxon>Anguininae</taxon>
        <taxon>Ditylenchus</taxon>
    </lineage>
</organism>
<dbReference type="Proteomes" id="UP000887574">
    <property type="component" value="Unplaced"/>
</dbReference>
<name>A0A915E5E4_9BILA</name>
<keyword evidence="1" id="KW-1185">Reference proteome</keyword>
<sequence length="163" mass="18460">MEIYDDEEIPTFCLTSIMESMKMKRIRANGGSQQLPSQPEPEQLQFVMSKKGRDMVTCIFSLQRGNGDVVYSCKHHRGGCMAKVVLNNTTTKWRLSLSIPMKQTCGCRQTSSVSRGSSHKYGKSKISPRDVYNQAIENLILDDSVIAAVDYENIRHLIARLER</sequence>
<evidence type="ECO:0000313" key="2">
    <source>
        <dbReference type="WBParaSite" id="jg3025"/>
    </source>
</evidence>
<accession>A0A915E5E4</accession>